<organism evidence="2 3">
    <name type="scientific">Gossypium stocksii</name>
    <dbReference type="NCBI Taxonomy" id="47602"/>
    <lineage>
        <taxon>Eukaryota</taxon>
        <taxon>Viridiplantae</taxon>
        <taxon>Streptophyta</taxon>
        <taxon>Embryophyta</taxon>
        <taxon>Tracheophyta</taxon>
        <taxon>Spermatophyta</taxon>
        <taxon>Magnoliopsida</taxon>
        <taxon>eudicotyledons</taxon>
        <taxon>Gunneridae</taxon>
        <taxon>Pentapetalae</taxon>
        <taxon>rosids</taxon>
        <taxon>malvids</taxon>
        <taxon>Malvales</taxon>
        <taxon>Malvaceae</taxon>
        <taxon>Malvoideae</taxon>
        <taxon>Gossypium</taxon>
    </lineage>
</organism>
<dbReference type="EMBL" id="JAIQCV010000013">
    <property type="protein sequence ID" value="KAH1032704.1"/>
    <property type="molecule type" value="Genomic_DNA"/>
</dbReference>
<dbReference type="Proteomes" id="UP000828251">
    <property type="component" value="Unassembled WGS sequence"/>
</dbReference>
<accession>A0A9D3ZG25</accession>
<dbReference type="AlphaFoldDB" id="A0A9D3ZG25"/>
<keyword evidence="3" id="KW-1185">Reference proteome</keyword>
<proteinExistence type="predicted"/>
<feature type="compositionally biased region" description="Polar residues" evidence="1">
    <location>
        <begin position="85"/>
        <end position="111"/>
    </location>
</feature>
<protein>
    <submittedName>
        <fullName evidence="2">Uncharacterized protein</fullName>
    </submittedName>
</protein>
<feature type="compositionally biased region" description="Polar residues" evidence="1">
    <location>
        <begin position="127"/>
        <end position="137"/>
    </location>
</feature>
<name>A0A9D3ZG25_9ROSI</name>
<comment type="caution">
    <text evidence="2">The sequence shown here is derived from an EMBL/GenBank/DDBJ whole genome shotgun (WGS) entry which is preliminary data.</text>
</comment>
<feature type="compositionally biased region" description="Low complexity" evidence="1">
    <location>
        <begin position="67"/>
        <end position="79"/>
    </location>
</feature>
<evidence type="ECO:0000313" key="2">
    <source>
        <dbReference type="EMBL" id="KAH1032704.1"/>
    </source>
</evidence>
<reference evidence="2 3" key="1">
    <citation type="journal article" date="2021" name="Plant Biotechnol. J.">
        <title>Multi-omics assisted identification of the key and species-specific regulatory components of drought-tolerant mechanisms in Gossypium stocksii.</title>
        <authorList>
            <person name="Yu D."/>
            <person name="Ke L."/>
            <person name="Zhang D."/>
            <person name="Wu Y."/>
            <person name="Sun Y."/>
            <person name="Mei J."/>
            <person name="Sun J."/>
            <person name="Sun Y."/>
        </authorList>
    </citation>
    <scope>NUCLEOTIDE SEQUENCE [LARGE SCALE GENOMIC DNA]</scope>
    <source>
        <strain evidence="3">cv. E1</strain>
        <tissue evidence="2">Leaf</tissue>
    </source>
</reference>
<sequence>MMLCYFNAPRKLSLLENSLPTFNSPESNDELARSRLLCGRSRNSNVSSSDRSTLCMWVRGEYALNRGSSSSSSEPPSGSVGTGFGSKNNATSALSGPVSQGGSTSDLSSDLPSAATYEVPSPVDVVGSTSSLLLDVS</sequence>
<evidence type="ECO:0000313" key="3">
    <source>
        <dbReference type="Proteomes" id="UP000828251"/>
    </source>
</evidence>
<evidence type="ECO:0000256" key="1">
    <source>
        <dbReference type="SAM" id="MobiDB-lite"/>
    </source>
</evidence>
<gene>
    <name evidence="2" type="ORF">J1N35_044878</name>
</gene>
<feature type="region of interest" description="Disordered" evidence="1">
    <location>
        <begin position="65"/>
        <end position="137"/>
    </location>
</feature>